<keyword evidence="1" id="KW-1133">Transmembrane helix</keyword>
<evidence type="ECO:0000313" key="3">
    <source>
        <dbReference type="WBParaSite" id="Pan_g15265.t1"/>
    </source>
</evidence>
<sequence length="252" mass="27849">MGVAPPLPASVKRPDLAVLLKDATFKDAWQQIQVSPSYEAYAIMNKAIFIVISAIGVVMLTSTQYADLAGIYTPAAVYFFITLASLFPLSFFSTMILSLLTVFPAVVATGLRKPAKVTVESEIIASTLYITCIGCCGAFVYECYNLHLLDLRKHLLAAPSKADFILKRANLAKIIKNAGISLNIVCFLSTLNVLLLRNYEFIIPSVSWPLILTIYIFMFFTMYLSVKFFWALYCAVKASKVGQKPTSLLQIV</sequence>
<keyword evidence="2" id="KW-1185">Reference proteome</keyword>
<name>A0A7E4V153_PANRE</name>
<reference evidence="2" key="1">
    <citation type="journal article" date="2013" name="Genetics">
        <title>The draft genome and transcriptome of Panagrellus redivivus are shaped by the harsh demands of a free-living lifestyle.</title>
        <authorList>
            <person name="Srinivasan J."/>
            <person name="Dillman A.R."/>
            <person name="Macchietto M.G."/>
            <person name="Heikkinen L."/>
            <person name="Lakso M."/>
            <person name="Fracchia K.M."/>
            <person name="Antoshechkin I."/>
            <person name="Mortazavi A."/>
            <person name="Wong G."/>
            <person name="Sternberg P.W."/>
        </authorList>
    </citation>
    <scope>NUCLEOTIDE SEQUENCE [LARGE SCALE GENOMIC DNA]</scope>
    <source>
        <strain evidence="2">MT8872</strain>
    </source>
</reference>
<keyword evidence="1" id="KW-0812">Transmembrane</keyword>
<evidence type="ECO:0000256" key="1">
    <source>
        <dbReference type="SAM" id="Phobius"/>
    </source>
</evidence>
<feature type="transmembrane region" description="Helical" evidence="1">
    <location>
        <begin position="208"/>
        <end position="230"/>
    </location>
</feature>
<evidence type="ECO:0000313" key="2">
    <source>
        <dbReference type="Proteomes" id="UP000492821"/>
    </source>
</evidence>
<dbReference type="WBParaSite" id="Pan_g15265.t1">
    <property type="protein sequence ID" value="Pan_g15265.t1"/>
    <property type="gene ID" value="Pan_g15265"/>
</dbReference>
<dbReference type="Proteomes" id="UP000492821">
    <property type="component" value="Unassembled WGS sequence"/>
</dbReference>
<proteinExistence type="predicted"/>
<protein>
    <submittedName>
        <fullName evidence="3">ADP,ATP carrier protein</fullName>
    </submittedName>
</protein>
<dbReference type="AlphaFoldDB" id="A0A7E4V153"/>
<accession>A0A7E4V153</accession>
<organism evidence="2 3">
    <name type="scientific">Panagrellus redivivus</name>
    <name type="common">Microworm</name>
    <dbReference type="NCBI Taxonomy" id="6233"/>
    <lineage>
        <taxon>Eukaryota</taxon>
        <taxon>Metazoa</taxon>
        <taxon>Ecdysozoa</taxon>
        <taxon>Nematoda</taxon>
        <taxon>Chromadorea</taxon>
        <taxon>Rhabditida</taxon>
        <taxon>Tylenchina</taxon>
        <taxon>Panagrolaimomorpha</taxon>
        <taxon>Panagrolaimoidea</taxon>
        <taxon>Panagrolaimidae</taxon>
        <taxon>Panagrellus</taxon>
    </lineage>
</organism>
<feature type="transmembrane region" description="Helical" evidence="1">
    <location>
        <begin position="75"/>
        <end position="103"/>
    </location>
</feature>
<reference evidence="3" key="2">
    <citation type="submission" date="2020-10" db="UniProtKB">
        <authorList>
            <consortium name="WormBaseParasite"/>
        </authorList>
    </citation>
    <scope>IDENTIFICATION</scope>
</reference>
<keyword evidence="1" id="KW-0472">Membrane</keyword>
<feature type="transmembrane region" description="Helical" evidence="1">
    <location>
        <begin position="174"/>
        <end position="196"/>
    </location>
</feature>
<feature type="transmembrane region" description="Helical" evidence="1">
    <location>
        <begin position="123"/>
        <end position="144"/>
    </location>
</feature>
<feature type="transmembrane region" description="Helical" evidence="1">
    <location>
        <begin position="43"/>
        <end position="63"/>
    </location>
</feature>